<dbReference type="EMBL" id="JAPDMQ010000165">
    <property type="protein sequence ID" value="KAK0532220.1"/>
    <property type="molecule type" value="Genomic_DNA"/>
</dbReference>
<evidence type="ECO:0000313" key="2">
    <source>
        <dbReference type="EMBL" id="KAK0532220.1"/>
    </source>
</evidence>
<sequence length="156" mass="16621">MHLPERDIFSLDNIRFCDTSRILLGINTNVTVGQCVISVDEPNQAYQRALQQCCLGAPVRYLNDSGVAVSTKLACKAVCDYPAATNKSNCAVAASQMESCLNKTMLHPFGLCLANPATAGAAHSQRIARPHRTAASFVVVASVLVLLPLATSAIMM</sequence>
<reference evidence="2" key="1">
    <citation type="journal article" date="2023" name="PhytoFront">
        <title>Draft Genome Resources of Seven Strains of Tilletia horrida, Causal Agent of Kernel Smut of Rice.</title>
        <authorList>
            <person name="Khanal S."/>
            <person name="Antony Babu S."/>
            <person name="Zhou X.G."/>
        </authorList>
    </citation>
    <scope>NUCLEOTIDE SEQUENCE</scope>
    <source>
        <strain evidence="2">TX3</strain>
    </source>
</reference>
<feature type="transmembrane region" description="Helical" evidence="1">
    <location>
        <begin position="134"/>
        <end position="155"/>
    </location>
</feature>
<comment type="caution">
    <text evidence="2">The sequence shown here is derived from an EMBL/GenBank/DDBJ whole genome shotgun (WGS) entry which is preliminary data.</text>
</comment>
<organism evidence="2 3">
    <name type="scientific">Tilletia horrida</name>
    <dbReference type="NCBI Taxonomy" id="155126"/>
    <lineage>
        <taxon>Eukaryota</taxon>
        <taxon>Fungi</taxon>
        <taxon>Dikarya</taxon>
        <taxon>Basidiomycota</taxon>
        <taxon>Ustilaginomycotina</taxon>
        <taxon>Exobasidiomycetes</taxon>
        <taxon>Tilletiales</taxon>
        <taxon>Tilletiaceae</taxon>
        <taxon>Tilletia</taxon>
    </lineage>
</organism>
<evidence type="ECO:0000256" key="1">
    <source>
        <dbReference type="SAM" id="Phobius"/>
    </source>
</evidence>
<keyword evidence="1" id="KW-1133">Transmembrane helix</keyword>
<name>A0AAN6GBU7_9BASI</name>
<dbReference type="AlphaFoldDB" id="A0AAN6GBU7"/>
<gene>
    <name evidence="2" type="ORF">OC842_003359</name>
</gene>
<accession>A0AAN6GBU7</accession>
<keyword evidence="3" id="KW-1185">Reference proteome</keyword>
<keyword evidence="1" id="KW-0812">Transmembrane</keyword>
<proteinExistence type="predicted"/>
<protein>
    <submittedName>
        <fullName evidence="2">Uncharacterized protein</fullName>
    </submittedName>
</protein>
<dbReference type="Proteomes" id="UP001176521">
    <property type="component" value="Unassembled WGS sequence"/>
</dbReference>
<keyword evidence="1" id="KW-0472">Membrane</keyword>
<evidence type="ECO:0000313" key="3">
    <source>
        <dbReference type="Proteomes" id="UP001176521"/>
    </source>
</evidence>